<evidence type="ECO:0000313" key="1">
    <source>
        <dbReference type="EMBL" id="OOS17466.1"/>
    </source>
</evidence>
<keyword evidence="1" id="KW-0808">Transferase</keyword>
<comment type="caution">
    <text evidence="1">The sequence shown here is derived from an EMBL/GenBank/DDBJ whole genome shotgun (WGS) entry which is preliminary data.</text>
</comment>
<accession>A0A1T0C501</accession>
<name>A0A1T0C501_STRMT</name>
<protein>
    <submittedName>
        <fullName evidence="1">UDP-N-acetylglucosamine 1-carboxyvinyltransferase</fullName>
    </submittedName>
</protein>
<dbReference type="AlphaFoldDB" id="A0A1T0C501"/>
<proteinExistence type="predicted"/>
<dbReference type="EMBL" id="MUYO01000004">
    <property type="protein sequence ID" value="OOS17466.1"/>
    <property type="molecule type" value="Genomic_DNA"/>
</dbReference>
<evidence type="ECO:0000313" key="2">
    <source>
        <dbReference type="Proteomes" id="UP000190652"/>
    </source>
</evidence>
<reference evidence="1 2" key="1">
    <citation type="submission" date="2017-02" db="EMBL/GenBank/DDBJ databases">
        <title>Draft genome sequence of Streptococcus mitis CCUG 63687.</title>
        <authorList>
            <person name="Salva-Serra F."/>
            <person name="Engstrom-Jakobsson H."/>
            <person name="Thorell K."/>
            <person name="Jaen-Luchoro D."/>
            <person name="Gonzales-Siles L."/>
            <person name="Karlsson R."/>
            <person name="Yazdan S."/>
            <person name="Boulund F."/>
            <person name="Johnning A."/>
            <person name="Engstrand L."/>
            <person name="Kristiansson E."/>
            <person name="Moore E."/>
        </authorList>
    </citation>
    <scope>NUCLEOTIDE SEQUENCE [LARGE SCALE GENOMIC DNA]</scope>
    <source>
        <strain evidence="1 2">CCUG 63687</strain>
    </source>
</reference>
<sequence length="39" mass="4478">MIVGSNPSTAFYNLICQVPFKQKAQFKGLFSFFLINTYN</sequence>
<dbReference type="GO" id="GO:0016740">
    <property type="term" value="F:transferase activity"/>
    <property type="evidence" value="ECO:0007669"/>
    <property type="project" value="UniProtKB-KW"/>
</dbReference>
<gene>
    <name evidence="1" type="ORF">B0686_08535</name>
</gene>
<organism evidence="1 2">
    <name type="scientific">Streptococcus mitis</name>
    <dbReference type="NCBI Taxonomy" id="28037"/>
    <lineage>
        <taxon>Bacteria</taxon>
        <taxon>Bacillati</taxon>
        <taxon>Bacillota</taxon>
        <taxon>Bacilli</taxon>
        <taxon>Lactobacillales</taxon>
        <taxon>Streptococcaceae</taxon>
        <taxon>Streptococcus</taxon>
        <taxon>Streptococcus mitis group</taxon>
    </lineage>
</organism>
<dbReference type="Proteomes" id="UP000190652">
    <property type="component" value="Unassembled WGS sequence"/>
</dbReference>